<dbReference type="InterPro" id="IPR016024">
    <property type="entry name" value="ARM-type_fold"/>
</dbReference>
<dbReference type="InterPro" id="IPR018870">
    <property type="entry name" value="Tti2"/>
</dbReference>
<dbReference type="GO" id="GO:0005829">
    <property type="term" value="C:cytosol"/>
    <property type="evidence" value="ECO:0007669"/>
    <property type="project" value="TreeGrafter"/>
</dbReference>
<dbReference type="PANTHER" id="PTHR32226:SF2">
    <property type="entry name" value="TELO2-INTERACTING PROTEIN 2"/>
    <property type="match status" value="1"/>
</dbReference>
<dbReference type="SUPFAM" id="SSF48371">
    <property type="entry name" value="ARM repeat"/>
    <property type="match status" value="1"/>
</dbReference>
<keyword evidence="4" id="KW-1185">Reference proteome</keyword>
<evidence type="ECO:0000313" key="3">
    <source>
        <dbReference type="EMBL" id="KAH6889092.1"/>
    </source>
</evidence>
<proteinExistence type="inferred from homology"/>
<organism evidence="3 4">
    <name type="scientific">Thelonectria olida</name>
    <dbReference type="NCBI Taxonomy" id="1576542"/>
    <lineage>
        <taxon>Eukaryota</taxon>
        <taxon>Fungi</taxon>
        <taxon>Dikarya</taxon>
        <taxon>Ascomycota</taxon>
        <taxon>Pezizomycotina</taxon>
        <taxon>Sordariomycetes</taxon>
        <taxon>Hypocreomycetidae</taxon>
        <taxon>Hypocreales</taxon>
        <taxon>Nectriaceae</taxon>
        <taxon>Thelonectria</taxon>
    </lineage>
</organism>
<feature type="region of interest" description="Disordered" evidence="2">
    <location>
        <begin position="154"/>
        <end position="178"/>
    </location>
</feature>
<comment type="caution">
    <text evidence="3">The sequence shown here is derived from an EMBL/GenBank/DDBJ whole genome shotgun (WGS) entry which is preliminary data.</text>
</comment>
<evidence type="ECO:0000313" key="4">
    <source>
        <dbReference type="Proteomes" id="UP000777438"/>
    </source>
</evidence>
<sequence length="357" mass="38564">MAHCVLDSLVAPGQPSLPDAEALISAPVDKSASSPELDHTTGDYKEASKLAKAVEEHVLSLNAAGPGDSALATEAGIACLQLLSLLPSCCLDDSTLLKVVACTDARDAWTTGKAASVASDLLQAQLTKERLDDFVVGPVLQAFLKPLFAKSSSRVTESGRPNHYYGTTDPRHQHAKTTSWKSDAPWAMSTARWAVGVSKPSFLQNNWHLFTPVLLALAEDESSEVKSRGLEILASFVTRCPPAVLQTTGISLVFEDLAFPALLHLPSITPVDESIKLLVPAFQVLINLAEISQSPQSPERRRLLDKVLREGVFAAYFHASQYVRLVQVLVESMESIIKCLGIYSTKHLKVQNTALSK</sequence>
<dbReference type="Pfam" id="PF10521">
    <property type="entry name" value="Tti2"/>
    <property type="match status" value="1"/>
</dbReference>
<dbReference type="AlphaFoldDB" id="A0A9P8W658"/>
<reference evidence="3 4" key="1">
    <citation type="journal article" date="2021" name="Nat. Commun.">
        <title>Genetic determinants of endophytism in the Arabidopsis root mycobiome.</title>
        <authorList>
            <person name="Mesny F."/>
            <person name="Miyauchi S."/>
            <person name="Thiergart T."/>
            <person name="Pickel B."/>
            <person name="Atanasova L."/>
            <person name="Karlsson M."/>
            <person name="Huettel B."/>
            <person name="Barry K.W."/>
            <person name="Haridas S."/>
            <person name="Chen C."/>
            <person name="Bauer D."/>
            <person name="Andreopoulos W."/>
            <person name="Pangilinan J."/>
            <person name="LaButti K."/>
            <person name="Riley R."/>
            <person name="Lipzen A."/>
            <person name="Clum A."/>
            <person name="Drula E."/>
            <person name="Henrissat B."/>
            <person name="Kohler A."/>
            <person name="Grigoriev I.V."/>
            <person name="Martin F.M."/>
            <person name="Hacquard S."/>
        </authorList>
    </citation>
    <scope>NUCLEOTIDE SEQUENCE [LARGE SCALE GENOMIC DNA]</scope>
    <source>
        <strain evidence="3 4">MPI-CAGE-CH-0241</strain>
    </source>
</reference>
<name>A0A9P8W658_9HYPO</name>
<dbReference type="EMBL" id="JAGPYM010000011">
    <property type="protein sequence ID" value="KAH6889092.1"/>
    <property type="molecule type" value="Genomic_DNA"/>
</dbReference>
<gene>
    <name evidence="3" type="ORF">B0T10DRAFT_459759</name>
</gene>
<evidence type="ECO:0000256" key="2">
    <source>
        <dbReference type="SAM" id="MobiDB-lite"/>
    </source>
</evidence>
<dbReference type="PANTHER" id="PTHR32226">
    <property type="entry name" value="TELO2-INTERACTING PROTEIN 2"/>
    <property type="match status" value="1"/>
</dbReference>
<dbReference type="Proteomes" id="UP000777438">
    <property type="component" value="Unassembled WGS sequence"/>
</dbReference>
<protein>
    <submittedName>
        <fullName evidence="3">Uncharacterized protein</fullName>
    </submittedName>
</protein>
<dbReference type="GO" id="GO:0005634">
    <property type="term" value="C:nucleus"/>
    <property type="evidence" value="ECO:0007669"/>
    <property type="project" value="TreeGrafter"/>
</dbReference>
<accession>A0A9P8W658</accession>
<dbReference type="GO" id="GO:0110078">
    <property type="term" value="C:TTT Hsp90 cochaperone complex"/>
    <property type="evidence" value="ECO:0007669"/>
    <property type="project" value="InterPro"/>
</dbReference>
<comment type="similarity">
    <text evidence="1">Belongs to the TTI2 family.</text>
</comment>
<evidence type="ECO:0000256" key="1">
    <source>
        <dbReference type="ARBA" id="ARBA00034736"/>
    </source>
</evidence>
<dbReference type="OrthoDB" id="6417021at2759"/>